<evidence type="ECO:0000256" key="1">
    <source>
        <dbReference type="SAM" id="Phobius"/>
    </source>
</evidence>
<reference evidence="2" key="1">
    <citation type="submission" date="2018-04" db="EMBL/GenBank/DDBJ databases">
        <title>Large scale genomics of bovine and human commensal E. coli to reveal the emerging process of EHEC.</title>
        <authorList>
            <person name="Arimizu Y."/>
            <person name="Ogura Y."/>
        </authorList>
    </citation>
    <scope>NUCLEOTIDE SEQUENCE</scope>
    <source>
        <strain evidence="2">JML131</strain>
    </source>
</reference>
<proteinExistence type="predicted"/>
<accession>A0A4C7AS44</accession>
<sequence>MLLSGLDLSRWCEYHLMQWSLSRQMTSNRARYLNQDLIVLVRCRKPVIFRVGICVGIGWCCLLLTILNHEVKSHVRVRPSHHTVCKSSRSRAAFFVSEITHIRAVYRPARKAVQYSSFCSRWSQVCSGWKLHRPHYVGRVVSLCYLNVLTMWLR</sequence>
<organism evidence="2">
    <name type="scientific">Escherichia coli</name>
    <dbReference type="NCBI Taxonomy" id="562"/>
    <lineage>
        <taxon>Bacteria</taxon>
        <taxon>Pseudomonadati</taxon>
        <taxon>Pseudomonadota</taxon>
        <taxon>Gammaproteobacteria</taxon>
        <taxon>Enterobacterales</taxon>
        <taxon>Enterobacteriaceae</taxon>
        <taxon>Escherichia</taxon>
    </lineage>
</organism>
<name>A0A4C7AS44_ECOLX</name>
<keyword evidence="1" id="KW-0812">Transmembrane</keyword>
<protein>
    <submittedName>
        <fullName evidence="2">Uncharacterized protein</fullName>
    </submittedName>
</protein>
<keyword evidence="1" id="KW-0472">Membrane</keyword>
<gene>
    <name evidence="2" type="ORF">HmCmsJML131_02706</name>
</gene>
<dbReference type="AlphaFoldDB" id="A0A4C7AS44"/>
<dbReference type="EMBL" id="BFQM01000045">
    <property type="protein sequence ID" value="GDA62770.1"/>
    <property type="molecule type" value="Genomic_DNA"/>
</dbReference>
<feature type="transmembrane region" description="Helical" evidence="1">
    <location>
        <begin position="47"/>
        <end position="67"/>
    </location>
</feature>
<keyword evidence="1" id="KW-1133">Transmembrane helix</keyword>
<evidence type="ECO:0000313" key="2">
    <source>
        <dbReference type="EMBL" id="GDA62770.1"/>
    </source>
</evidence>
<comment type="caution">
    <text evidence="2">The sequence shown here is derived from an EMBL/GenBank/DDBJ whole genome shotgun (WGS) entry which is preliminary data.</text>
</comment>